<accession>A0A5A9N5C6</accession>
<evidence type="ECO:0000313" key="3">
    <source>
        <dbReference type="Proteomes" id="UP000324632"/>
    </source>
</evidence>
<gene>
    <name evidence="2" type="ORF">E1301_Tti017797</name>
</gene>
<evidence type="ECO:0000256" key="1">
    <source>
        <dbReference type="SAM" id="MobiDB-lite"/>
    </source>
</evidence>
<organism evidence="2 3">
    <name type="scientific">Triplophysa tibetana</name>
    <dbReference type="NCBI Taxonomy" id="1572043"/>
    <lineage>
        <taxon>Eukaryota</taxon>
        <taxon>Metazoa</taxon>
        <taxon>Chordata</taxon>
        <taxon>Craniata</taxon>
        <taxon>Vertebrata</taxon>
        <taxon>Euteleostomi</taxon>
        <taxon>Actinopterygii</taxon>
        <taxon>Neopterygii</taxon>
        <taxon>Teleostei</taxon>
        <taxon>Ostariophysi</taxon>
        <taxon>Cypriniformes</taxon>
        <taxon>Nemacheilidae</taxon>
        <taxon>Triplophysa</taxon>
    </lineage>
</organism>
<dbReference type="EMBL" id="SOYY01000021">
    <property type="protein sequence ID" value="KAA0705212.1"/>
    <property type="molecule type" value="Genomic_DNA"/>
</dbReference>
<sequence length="100" mass="11151">MEGRDFSAPAHLLSERATLVHRAASRISSGGHGSVQHTPHFPAGKYYPSHLPMAAHSVLYCTSPNLHDFKRLKHLIEHRTDKSYGFDSQGKDTHNNKCFG</sequence>
<dbReference type="Proteomes" id="UP000324632">
    <property type="component" value="Chromosome 21"/>
</dbReference>
<reference evidence="2 3" key="1">
    <citation type="journal article" date="2019" name="Mol. Ecol. Resour.">
        <title>Chromosome-level genome assembly of Triplophysa tibetana, a fish adapted to the harsh high-altitude environment of the Tibetan Plateau.</title>
        <authorList>
            <person name="Yang X."/>
            <person name="Liu H."/>
            <person name="Ma Z."/>
            <person name="Zou Y."/>
            <person name="Zou M."/>
            <person name="Mao Y."/>
            <person name="Li X."/>
            <person name="Wang H."/>
            <person name="Chen T."/>
            <person name="Wang W."/>
            <person name="Yang R."/>
        </authorList>
    </citation>
    <scope>NUCLEOTIDE SEQUENCE [LARGE SCALE GENOMIC DNA]</scope>
    <source>
        <strain evidence="2">TTIB1903HZAU</strain>
        <tissue evidence="2">Muscle</tissue>
    </source>
</reference>
<dbReference type="PANTHER" id="PTHR12505">
    <property type="entry name" value="PHD FINGER TRANSCRIPTION FACTOR"/>
    <property type="match status" value="1"/>
</dbReference>
<feature type="region of interest" description="Disordered" evidence="1">
    <location>
        <begin position="81"/>
        <end position="100"/>
    </location>
</feature>
<keyword evidence="3" id="KW-1185">Reference proteome</keyword>
<dbReference type="InterPro" id="IPR052429">
    <property type="entry name" value="BAH_domain_protein"/>
</dbReference>
<protein>
    <submittedName>
        <fullName evidence="2">Uncharacterized protein</fullName>
    </submittedName>
</protein>
<dbReference type="PANTHER" id="PTHR12505:SF25">
    <property type="entry name" value="BAH AND COILED-COIL DOMAIN-CONTAINING PROTEIN 1-LIKE ISOFORM X1"/>
    <property type="match status" value="1"/>
</dbReference>
<evidence type="ECO:0000313" key="2">
    <source>
        <dbReference type="EMBL" id="KAA0705212.1"/>
    </source>
</evidence>
<proteinExistence type="predicted"/>
<dbReference type="AlphaFoldDB" id="A0A5A9N5C6"/>
<comment type="caution">
    <text evidence="2">The sequence shown here is derived from an EMBL/GenBank/DDBJ whole genome shotgun (WGS) entry which is preliminary data.</text>
</comment>
<name>A0A5A9N5C6_9TELE</name>